<dbReference type="SUPFAM" id="SSF46894">
    <property type="entry name" value="C-terminal effector domain of the bipartite response regulators"/>
    <property type="match status" value="1"/>
</dbReference>
<evidence type="ECO:0000313" key="5">
    <source>
        <dbReference type="EMBL" id="RFN57804.1"/>
    </source>
</evidence>
<keyword evidence="3" id="KW-0472">Membrane</keyword>
<feature type="coiled-coil region" evidence="2">
    <location>
        <begin position="384"/>
        <end position="415"/>
    </location>
</feature>
<evidence type="ECO:0000256" key="1">
    <source>
        <dbReference type="PROSITE-ProRule" id="PRU00339"/>
    </source>
</evidence>
<dbReference type="Pfam" id="PF13181">
    <property type="entry name" value="TPR_8"/>
    <property type="match status" value="1"/>
</dbReference>
<dbReference type="GO" id="GO:0006355">
    <property type="term" value="P:regulation of DNA-templated transcription"/>
    <property type="evidence" value="ECO:0007669"/>
    <property type="project" value="InterPro"/>
</dbReference>
<comment type="caution">
    <text evidence="5">The sequence shown here is derived from an EMBL/GenBank/DDBJ whole genome shotgun (WGS) entry which is preliminary data.</text>
</comment>
<sequence length="544" mass="63428">MFTPARLLVVLILLLFSINCFAQVETSTQADDHIEEGVELMFQKKHTQSLALLVETEAIAQKNKWYEQAFRATLNIGSNYYLLSDYGEALQYYLQAYEIAIEHLDSRQEMTVLNNIGILYFQEEERSQAKKYFFKAYQKAKQVKDEVKVGYYAVNLALVSNKMKEVDSAQFYIQEALPLLKDTPNVLIQGKMAQAEMFLLKEQYSKSEQIALSLLPELQGVSQIENKVFILLVLAQINEARNEVNKALDYTTEARDAQSGFENRTEVYDYLSELYGKTGDFEKAIAYKDSVIIATDSLNTIRNRKLFENEKVKFQLQNYQHELSESKEILKQERRFFYSIIGIAVLCMGFIIWVYRSNLVKHKQRKKIVELELAKEKSDHLLIEKQLREKEALASLEQERLKNELEVKNRKLTAKALYLSSKNDLIEEVVESLSLHTEIADNPQLKKQITELKKHLKKDTQWDSFFTHFEEINQGFLDRLRSKHPKLTPSDIRFITYLYMNLSNKEIASLLNITPQSCRKRKERISKKIDLPNNTTLHAYLSRV</sequence>
<gene>
    <name evidence="5" type="ORF">DZ858_11200</name>
</gene>
<feature type="signal peptide" evidence="4">
    <location>
        <begin position="1"/>
        <end position="22"/>
    </location>
</feature>
<protein>
    <submittedName>
        <fullName evidence="5">Tetratricopeptide repeat protein</fullName>
    </submittedName>
</protein>
<feature type="chain" id="PRO_5017783256" evidence="4">
    <location>
        <begin position="23"/>
        <end position="544"/>
    </location>
</feature>
<keyword evidence="3" id="KW-1133">Transmembrane helix</keyword>
<keyword evidence="4" id="KW-0732">Signal</keyword>
<dbReference type="Gene3D" id="1.25.40.10">
    <property type="entry name" value="Tetratricopeptide repeat domain"/>
    <property type="match status" value="1"/>
</dbReference>
<feature type="repeat" description="TPR" evidence="1">
    <location>
        <begin position="70"/>
        <end position="103"/>
    </location>
</feature>
<keyword evidence="6" id="KW-1185">Reference proteome</keyword>
<reference evidence="5 6" key="1">
    <citation type="journal article" date="2007" name="Int. J. Syst. Evol. Microbiol.">
        <title>Marixanthomonas ophiurae gen. nov., sp. nov., a marine bacterium of the family Flavobacteriaceae isolated from a deep-sea brittle star.</title>
        <authorList>
            <person name="Romanenko L.A."/>
            <person name="Uchino M."/>
            <person name="Frolova G.M."/>
            <person name="Mikhailov V.V."/>
        </authorList>
    </citation>
    <scope>NUCLEOTIDE SEQUENCE [LARGE SCALE GENOMIC DNA]</scope>
    <source>
        <strain evidence="5 6">KMM 3046</strain>
    </source>
</reference>
<dbReference type="Proteomes" id="UP000261082">
    <property type="component" value="Unassembled WGS sequence"/>
</dbReference>
<dbReference type="SMART" id="SM00028">
    <property type="entry name" value="TPR"/>
    <property type="match status" value="5"/>
</dbReference>
<dbReference type="RefSeq" id="WP_117159753.1">
    <property type="nucleotide sequence ID" value="NZ_QVID01000002.1"/>
</dbReference>
<feature type="transmembrane region" description="Helical" evidence="3">
    <location>
        <begin position="336"/>
        <end position="355"/>
    </location>
</feature>
<dbReference type="InterPro" id="IPR016032">
    <property type="entry name" value="Sig_transdc_resp-reg_C-effctor"/>
</dbReference>
<keyword evidence="3" id="KW-0812">Transmembrane</keyword>
<keyword evidence="2" id="KW-0175">Coiled coil</keyword>
<dbReference type="InterPro" id="IPR036388">
    <property type="entry name" value="WH-like_DNA-bd_sf"/>
</dbReference>
<dbReference type="InterPro" id="IPR011990">
    <property type="entry name" value="TPR-like_helical_dom_sf"/>
</dbReference>
<keyword evidence="1" id="KW-0802">TPR repeat</keyword>
<dbReference type="SUPFAM" id="SSF48452">
    <property type="entry name" value="TPR-like"/>
    <property type="match status" value="1"/>
</dbReference>
<accession>A0A3E1Q6Q0</accession>
<dbReference type="InterPro" id="IPR019734">
    <property type="entry name" value="TPR_rpt"/>
</dbReference>
<dbReference type="OrthoDB" id="614964at2"/>
<name>A0A3E1Q6Q0_9FLAO</name>
<dbReference type="PROSITE" id="PS50005">
    <property type="entry name" value="TPR"/>
    <property type="match status" value="1"/>
</dbReference>
<dbReference type="Gene3D" id="1.10.10.10">
    <property type="entry name" value="Winged helix-like DNA-binding domain superfamily/Winged helix DNA-binding domain"/>
    <property type="match status" value="1"/>
</dbReference>
<dbReference type="EMBL" id="QVID01000002">
    <property type="protein sequence ID" value="RFN57804.1"/>
    <property type="molecule type" value="Genomic_DNA"/>
</dbReference>
<evidence type="ECO:0000256" key="2">
    <source>
        <dbReference type="SAM" id="Coils"/>
    </source>
</evidence>
<evidence type="ECO:0000313" key="6">
    <source>
        <dbReference type="Proteomes" id="UP000261082"/>
    </source>
</evidence>
<proteinExistence type="predicted"/>
<dbReference type="GO" id="GO:0003677">
    <property type="term" value="F:DNA binding"/>
    <property type="evidence" value="ECO:0007669"/>
    <property type="project" value="InterPro"/>
</dbReference>
<dbReference type="AlphaFoldDB" id="A0A3E1Q6Q0"/>
<evidence type="ECO:0000256" key="3">
    <source>
        <dbReference type="SAM" id="Phobius"/>
    </source>
</evidence>
<organism evidence="5 6">
    <name type="scientific">Marixanthomonas ophiurae</name>
    <dbReference type="NCBI Taxonomy" id="387659"/>
    <lineage>
        <taxon>Bacteria</taxon>
        <taxon>Pseudomonadati</taxon>
        <taxon>Bacteroidota</taxon>
        <taxon>Flavobacteriia</taxon>
        <taxon>Flavobacteriales</taxon>
        <taxon>Flavobacteriaceae</taxon>
        <taxon>Marixanthomonas</taxon>
    </lineage>
</organism>
<evidence type="ECO:0000256" key="4">
    <source>
        <dbReference type="SAM" id="SignalP"/>
    </source>
</evidence>